<organism evidence="1 2">
    <name type="scientific">Panagrolaimus sp. PS1159</name>
    <dbReference type="NCBI Taxonomy" id="55785"/>
    <lineage>
        <taxon>Eukaryota</taxon>
        <taxon>Metazoa</taxon>
        <taxon>Ecdysozoa</taxon>
        <taxon>Nematoda</taxon>
        <taxon>Chromadorea</taxon>
        <taxon>Rhabditida</taxon>
        <taxon>Tylenchina</taxon>
        <taxon>Panagrolaimomorpha</taxon>
        <taxon>Panagrolaimoidea</taxon>
        <taxon>Panagrolaimidae</taxon>
        <taxon>Panagrolaimus</taxon>
    </lineage>
</organism>
<accession>A0AC35ESX0</accession>
<reference evidence="2" key="1">
    <citation type="submission" date="2022-11" db="UniProtKB">
        <authorList>
            <consortium name="WormBaseParasite"/>
        </authorList>
    </citation>
    <scope>IDENTIFICATION</scope>
</reference>
<evidence type="ECO:0000313" key="2">
    <source>
        <dbReference type="WBParaSite" id="PS1159_v2.g10462.t1"/>
    </source>
</evidence>
<proteinExistence type="predicted"/>
<dbReference type="Proteomes" id="UP000887580">
    <property type="component" value="Unplaced"/>
</dbReference>
<sequence>MSSSEEESEYEVEKILDKKGSGSTLKYQIKWKGYSKPTWEPASNCSCKELIIAFEREHAKSSNQESDTESDSADDNFSVSGLSRKRRVVQSPKRRVPPSPEQPPSTQSSSFQRSSRTSGRTNANAAAGISGTPKTTFNRSRTSIRTPATPSGNRSAKVSTSSSNQSTPPRKRTRTSAPVKKSPLKSPSKNLPHSPKKKAAKVSTSSSNQSTPPRKRTRTAAPVKKLPFKSPRKNIPQSPRSLTPLSQCDNLNFTIQRIESFADLNGRKGLMVKTTEGRTKTVGVKAAAKQNADMVLDFMMEHIP</sequence>
<evidence type="ECO:0000313" key="1">
    <source>
        <dbReference type="Proteomes" id="UP000887580"/>
    </source>
</evidence>
<name>A0AC35ESX0_9BILA</name>
<protein>
    <submittedName>
        <fullName evidence="2">Chromo domain-containing protein</fullName>
    </submittedName>
</protein>
<dbReference type="WBParaSite" id="PS1159_v2.g10462.t1">
    <property type="protein sequence ID" value="PS1159_v2.g10462.t1"/>
    <property type="gene ID" value="PS1159_v2.g10462"/>
</dbReference>